<dbReference type="GO" id="GO:0008276">
    <property type="term" value="F:protein methyltransferase activity"/>
    <property type="evidence" value="ECO:0007669"/>
    <property type="project" value="InterPro"/>
</dbReference>
<comment type="caution">
    <text evidence="5">The sequence shown here is derived from an EMBL/GenBank/DDBJ whole genome shotgun (WGS) entry which is preliminary data.</text>
</comment>
<dbReference type="PANTHER" id="PTHR47441">
    <property type="match status" value="1"/>
</dbReference>
<dbReference type="GO" id="GO:0008757">
    <property type="term" value="F:S-adenosylmethionine-dependent methyltransferase activity"/>
    <property type="evidence" value="ECO:0007669"/>
    <property type="project" value="UniProtKB-ARBA"/>
</dbReference>
<dbReference type="AlphaFoldDB" id="A0A833VCC0"/>
<dbReference type="OrthoDB" id="269872at2759"/>
<dbReference type="InterPro" id="IPR002052">
    <property type="entry name" value="DNA_methylase_N6_adenine_CS"/>
</dbReference>
<keyword evidence="1 5" id="KW-0489">Methyltransferase</keyword>
<evidence type="ECO:0000313" key="6">
    <source>
        <dbReference type="Proteomes" id="UP000623129"/>
    </source>
</evidence>
<dbReference type="Proteomes" id="UP000623129">
    <property type="component" value="Unassembled WGS sequence"/>
</dbReference>
<dbReference type="InterPro" id="IPR029063">
    <property type="entry name" value="SAM-dependent_MTases_sf"/>
</dbReference>
<keyword evidence="2 5" id="KW-0808">Transferase</keyword>
<dbReference type="NCBIfam" id="TIGR00536">
    <property type="entry name" value="hemK_fam"/>
    <property type="match status" value="1"/>
</dbReference>
<feature type="domain" description="Methyltransferase small" evidence="4">
    <location>
        <begin position="156"/>
        <end position="252"/>
    </location>
</feature>
<accession>A0A833VCC0</accession>
<keyword evidence="6" id="KW-1185">Reference proteome</keyword>
<evidence type="ECO:0000259" key="4">
    <source>
        <dbReference type="Pfam" id="PF05175"/>
    </source>
</evidence>
<evidence type="ECO:0000256" key="2">
    <source>
        <dbReference type="ARBA" id="ARBA00022679"/>
    </source>
</evidence>
<evidence type="ECO:0000256" key="3">
    <source>
        <dbReference type="ARBA" id="ARBA00022691"/>
    </source>
</evidence>
<dbReference type="GO" id="GO:0003676">
    <property type="term" value="F:nucleic acid binding"/>
    <property type="evidence" value="ECO:0007669"/>
    <property type="project" value="InterPro"/>
</dbReference>
<protein>
    <submittedName>
        <fullName evidence="5">HemK methyltransferase family member 1</fullName>
    </submittedName>
</protein>
<evidence type="ECO:0000256" key="1">
    <source>
        <dbReference type="ARBA" id="ARBA00022603"/>
    </source>
</evidence>
<proteinExistence type="predicted"/>
<dbReference type="Gene3D" id="3.40.50.150">
    <property type="entry name" value="Vaccinia Virus protein VP39"/>
    <property type="match status" value="1"/>
</dbReference>
<dbReference type="Pfam" id="PF05175">
    <property type="entry name" value="MTS"/>
    <property type="match status" value="1"/>
</dbReference>
<dbReference type="PROSITE" id="PS00092">
    <property type="entry name" value="N6_MTASE"/>
    <property type="match status" value="1"/>
</dbReference>
<dbReference type="InterPro" id="IPR007848">
    <property type="entry name" value="Small_mtfrase_dom"/>
</dbReference>
<dbReference type="EMBL" id="SWLB01000010">
    <property type="protein sequence ID" value="KAF3333671.1"/>
    <property type="molecule type" value="Genomic_DNA"/>
</dbReference>
<keyword evidence="3" id="KW-0949">S-adenosyl-L-methionine</keyword>
<organism evidence="5 6">
    <name type="scientific">Carex littledalei</name>
    <dbReference type="NCBI Taxonomy" id="544730"/>
    <lineage>
        <taxon>Eukaryota</taxon>
        <taxon>Viridiplantae</taxon>
        <taxon>Streptophyta</taxon>
        <taxon>Embryophyta</taxon>
        <taxon>Tracheophyta</taxon>
        <taxon>Spermatophyta</taxon>
        <taxon>Magnoliopsida</taxon>
        <taxon>Liliopsida</taxon>
        <taxon>Poales</taxon>
        <taxon>Cyperaceae</taxon>
        <taxon>Cyperoideae</taxon>
        <taxon>Cariceae</taxon>
        <taxon>Carex</taxon>
        <taxon>Carex subgen. Euthyceras</taxon>
    </lineage>
</organism>
<dbReference type="GO" id="GO:0032259">
    <property type="term" value="P:methylation"/>
    <property type="evidence" value="ECO:0007669"/>
    <property type="project" value="UniProtKB-KW"/>
</dbReference>
<reference evidence="5" key="1">
    <citation type="submission" date="2020-01" db="EMBL/GenBank/DDBJ databases">
        <title>Genome sequence of Kobresia littledalei, the first chromosome-level genome in the family Cyperaceae.</title>
        <authorList>
            <person name="Qu G."/>
        </authorList>
    </citation>
    <scope>NUCLEOTIDE SEQUENCE</scope>
    <source>
        <strain evidence="5">C.B.Clarke</strain>
        <tissue evidence="5">Leaf</tissue>
    </source>
</reference>
<dbReference type="InterPro" id="IPR052663">
    <property type="entry name" value="RF_glutamine_MTase_cyano"/>
</dbReference>
<sequence length="347" mass="38131">MLSRFSSPSYSLPLPFRHSFKPFSSLSPSPSQPTSSPSPSSLSSSLPLFLRPLSHSTSLSSLLSFHHWAKAQSLSVPSLSSDLLRQLSWFLQDTTSPHPSQPSTVLLRTELDNLYTLWRERVEQRKPFQYIVGCEHWRDLVLVVQEGVLIPRPETEILVDLVQEVQGFGDGVWVDLGTGSGALAVAIGKLMDGDSTGRVLGTDVSPVAVEVARFNVQRYGLEGKVEIRQGAWFEPLEDMKGKIAGIVSNPPYIPTSDLPGLQPEVGWYEPKLALDGGKDGIDHLLSICEGLAVALKPGGFFAFETNGDKQSELLANHLSTGYKSLFQKVKMVSDYCGIKRFVTGYRL</sequence>
<dbReference type="PANTHER" id="PTHR47441:SF3">
    <property type="entry name" value="RELEASE FACTOR GLUTAMINE METHYLTRANSFERASE"/>
    <property type="match status" value="1"/>
</dbReference>
<evidence type="ECO:0000313" key="5">
    <source>
        <dbReference type="EMBL" id="KAF3333671.1"/>
    </source>
</evidence>
<name>A0A833VCC0_9POAL</name>
<dbReference type="SUPFAM" id="SSF53335">
    <property type="entry name" value="S-adenosyl-L-methionine-dependent methyltransferases"/>
    <property type="match status" value="1"/>
</dbReference>
<gene>
    <name evidence="5" type="ORF">FCM35_KLT01362</name>
</gene>
<dbReference type="CDD" id="cd02440">
    <property type="entry name" value="AdoMet_MTases"/>
    <property type="match status" value="1"/>
</dbReference>
<dbReference type="InterPro" id="IPR004556">
    <property type="entry name" value="HemK-like"/>
</dbReference>